<feature type="compositionally biased region" description="Acidic residues" evidence="6">
    <location>
        <begin position="145"/>
        <end position="155"/>
    </location>
</feature>
<accession>A0A409VRR0</accession>
<dbReference type="SMART" id="SM00906">
    <property type="entry name" value="Fungal_trans"/>
    <property type="match status" value="1"/>
</dbReference>
<evidence type="ECO:0000313" key="8">
    <source>
        <dbReference type="EMBL" id="PPQ68913.1"/>
    </source>
</evidence>
<dbReference type="GO" id="GO:0006351">
    <property type="term" value="P:DNA-templated transcription"/>
    <property type="evidence" value="ECO:0007669"/>
    <property type="project" value="InterPro"/>
</dbReference>
<dbReference type="GO" id="GO:0005634">
    <property type="term" value="C:nucleus"/>
    <property type="evidence" value="ECO:0007669"/>
    <property type="project" value="UniProtKB-SubCell"/>
</dbReference>
<proteinExistence type="predicted"/>
<feature type="region of interest" description="Disordered" evidence="6">
    <location>
        <begin position="112"/>
        <end position="162"/>
    </location>
</feature>
<keyword evidence="9" id="KW-1185">Reference proteome</keyword>
<comment type="subcellular location">
    <subcellularLocation>
        <location evidence="1">Nucleus</location>
    </subcellularLocation>
</comment>
<dbReference type="GO" id="GO:0008270">
    <property type="term" value="F:zinc ion binding"/>
    <property type="evidence" value="ECO:0007669"/>
    <property type="project" value="InterPro"/>
</dbReference>
<keyword evidence="3" id="KW-0238">DNA-binding</keyword>
<dbReference type="InterPro" id="IPR051089">
    <property type="entry name" value="prtT"/>
</dbReference>
<evidence type="ECO:0000256" key="4">
    <source>
        <dbReference type="ARBA" id="ARBA00023163"/>
    </source>
</evidence>
<evidence type="ECO:0000313" key="9">
    <source>
        <dbReference type="Proteomes" id="UP000284706"/>
    </source>
</evidence>
<evidence type="ECO:0000256" key="1">
    <source>
        <dbReference type="ARBA" id="ARBA00004123"/>
    </source>
</evidence>
<evidence type="ECO:0000256" key="3">
    <source>
        <dbReference type="ARBA" id="ARBA00023125"/>
    </source>
</evidence>
<gene>
    <name evidence="8" type="ORF">CVT26_001850</name>
</gene>
<evidence type="ECO:0000256" key="2">
    <source>
        <dbReference type="ARBA" id="ARBA00023015"/>
    </source>
</evidence>
<dbReference type="OrthoDB" id="39175at2759"/>
<reference evidence="8 9" key="1">
    <citation type="journal article" date="2018" name="Evol. Lett.">
        <title>Horizontal gene cluster transfer increased hallucinogenic mushroom diversity.</title>
        <authorList>
            <person name="Reynolds H.T."/>
            <person name="Vijayakumar V."/>
            <person name="Gluck-Thaler E."/>
            <person name="Korotkin H.B."/>
            <person name="Matheny P.B."/>
            <person name="Slot J.C."/>
        </authorList>
    </citation>
    <scope>NUCLEOTIDE SEQUENCE [LARGE SCALE GENOMIC DNA]</scope>
    <source>
        <strain evidence="8 9">SRW20</strain>
    </source>
</reference>
<sequence>MSSTLLYSPSLSSTLSVSPTPSRCSSPSLEADFSPNISKREYLLAQIRQKDAIIDSLLKQLHNPYLATPLSIASYRMATSPSDQNNKNVLAWLDRLQSSVRDAGKATGRKAFIELRGSDRQEDDSDGDSEQKRAQRQSGDLKDDADNEDNDDASQDVEKLRSSLPEAHVPLGLIADLSLDTTKSRKKKNPSKELGLEEDLDDDNVGVANETYFMPGPATDLGIRATLIEQHSAPEILVHGLVKPEDVEKLFQIFYEHVNPFISLLDPVLHTPASTFARCPFLFTVICAISSRYYAEKSEIYPIAMHFAKHSAANALIDGWKSVELCQAYILMSIYAVPARRWEEDRSWLYTGLAIRIATDLNLHHASTTKPQNELQEREILNKTRVWMICFNLDRSTATQFGKPSTIKEDFILRGAKDWYKKSQYNLKYDVHLCGYSALLQIVAKFHEEIFSDPSSPTGLNKKLNFRAVTLAHNENLTRYNEEWSRIFKEDSNPGDPTCALRSSLLPFLVGYSRLVMFSFGFQQAYQRGFENEDAIYFTTCLESAKAVIENMINGLAPTGHFIFASFASAFLLKLLRPEFSRFLVKDQENEIFDLIGQLIQTLSSPKIAIDDRHTPKLYARFLAGLLSRHRGDGATVGRLQTIPPPQRQVSGSAAQTLTTGGMSSVIAPRGSGTGQGEQVFSHGSLPQTMETPIYTQEATFGLGGSGQIFLGSDFDMSLANGFSEEEMLATMQAIKNPAWWQNMMMPGFSWPEASPSPPAVNNSMMDSSFLGNMHQPAFGIFQSAQVMM</sequence>
<dbReference type="InterPro" id="IPR007219">
    <property type="entry name" value="XnlR_reg_dom"/>
</dbReference>
<dbReference type="Proteomes" id="UP000284706">
    <property type="component" value="Unassembled WGS sequence"/>
</dbReference>
<dbReference type="AlphaFoldDB" id="A0A409VRR0"/>
<evidence type="ECO:0000256" key="6">
    <source>
        <dbReference type="SAM" id="MobiDB-lite"/>
    </source>
</evidence>
<dbReference type="EMBL" id="NHYE01005585">
    <property type="protein sequence ID" value="PPQ68913.1"/>
    <property type="molecule type" value="Genomic_DNA"/>
</dbReference>
<dbReference type="Pfam" id="PF04082">
    <property type="entry name" value="Fungal_trans"/>
    <property type="match status" value="1"/>
</dbReference>
<keyword evidence="4" id="KW-0804">Transcription</keyword>
<feature type="domain" description="Xylanolytic transcriptional activator regulatory" evidence="7">
    <location>
        <begin position="347"/>
        <end position="423"/>
    </location>
</feature>
<dbReference type="GO" id="GO:0000981">
    <property type="term" value="F:DNA-binding transcription factor activity, RNA polymerase II-specific"/>
    <property type="evidence" value="ECO:0007669"/>
    <property type="project" value="TreeGrafter"/>
</dbReference>
<dbReference type="CDD" id="cd12148">
    <property type="entry name" value="fungal_TF_MHR"/>
    <property type="match status" value="1"/>
</dbReference>
<organism evidence="8 9">
    <name type="scientific">Gymnopilus dilepis</name>
    <dbReference type="NCBI Taxonomy" id="231916"/>
    <lineage>
        <taxon>Eukaryota</taxon>
        <taxon>Fungi</taxon>
        <taxon>Dikarya</taxon>
        <taxon>Basidiomycota</taxon>
        <taxon>Agaricomycotina</taxon>
        <taxon>Agaricomycetes</taxon>
        <taxon>Agaricomycetidae</taxon>
        <taxon>Agaricales</taxon>
        <taxon>Agaricineae</taxon>
        <taxon>Hymenogastraceae</taxon>
        <taxon>Gymnopilus</taxon>
    </lineage>
</organism>
<evidence type="ECO:0000259" key="7">
    <source>
        <dbReference type="SMART" id="SM00906"/>
    </source>
</evidence>
<dbReference type="GO" id="GO:0000976">
    <property type="term" value="F:transcription cis-regulatory region binding"/>
    <property type="evidence" value="ECO:0007669"/>
    <property type="project" value="TreeGrafter"/>
</dbReference>
<keyword evidence="2" id="KW-0805">Transcription regulation</keyword>
<keyword evidence="5" id="KW-0539">Nucleus</keyword>
<protein>
    <recommendedName>
        <fullName evidence="7">Xylanolytic transcriptional activator regulatory domain-containing protein</fullName>
    </recommendedName>
</protein>
<comment type="caution">
    <text evidence="8">The sequence shown here is derived from an EMBL/GenBank/DDBJ whole genome shotgun (WGS) entry which is preliminary data.</text>
</comment>
<feature type="compositionally biased region" description="Basic and acidic residues" evidence="6">
    <location>
        <begin position="129"/>
        <end position="144"/>
    </location>
</feature>
<dbReference type="InParanoid" id="A0A409VRR0"/>
<feature type="region of interest" description="Disordered" evidence="6">
    <location>
        <begin position="1"/>
        <end position="30"/>
    </location>
</feature>
<dbReference type="PANTHER" id="PTHR31845">
    <property type="entry name" value="FINGER DOMAIN PROTEIN, PUTATIVE-RELATED"/>
    <property type="match status" value="1"/>
</dbReference>
<name>A0A409VRR0_9AGAR</name>
<feature type="compositionally biased region" description="Low complexity" evidence="6">
    <location>
        <begin position="1"/>
        <end position="22"/>
    </location>
</feature>
<dbReference type="PANTHER" id="PTHR31845:SF19">
    <property type="entry name" value="TRANSCRIPTION FACTOR DOMAIN-CONTAINING PROTEIN"/>
    <property type="match status" value="1"/>
</dbReference>
<evidence type="ECO:0000256" key="5">
    <source>
        <dbReference type="ARBA" id="ARBA00023242"/>
    </source>
</evidence>